<feature type="domain" description="HTH tetR-type" evidence="2">
    <location>
        <begin position="19"/>
        <end position="50"/>
    </location>
</feature>
<evidence type="ECO:0000259" key="2">
    <source>
        <dbReference type="Pfam" id="PF00440"/>
    </source>
</evidence>
<name>A0A5D0REE7_9RHOB</name>
<reference evidence="3 4" key="1">
    <citation type="submission" date="2019-08" db="EMBL/GenBank/DDBJ databases">
        <title>Identification of a novel species of the genus Boseongicola.</title>
        <authorList>
            <person name="Zhang X.-Q."/>
        </authorList>
    </citation>
    <scope>NUCLEOTIDE SEQUENCE [LARGE SCALE GENOMIC DNA]</scope>
    <source>
        <strain evidence="3 4">HY14</strain>
    </source>
</reference>
<dbReference type="GO" id="GO:0003677">
    <property type="term" value="F:DNA binding"/>
    <property type="evidence" value="ECO:0007669"/>
    <property type="project" value="UniProtKB-KW"/>
</dbReference>
<evidence type="ECO:0000313" key="3">
    <source>
        <dbReference type="EMBL" id="TYB80060.1"/>
    </source>
</evidence>
<dbReference type="Proteomes" id="UP000322080">
    <property type="component" value="Unassembled WGS sequence"/>
</dbReference>
<evidence type="ECO:0000313" key="4">
    <source>
        <dbReference type="Proteomes" id="UP000322080"/>
    </source>
</evidence>
<sequence>MPEKSTRLGPDDWFNTGFAALSAQGPEALKAEPLARSIGATKGSFYWHFKDVPEFKRRMAARWEARALSALADAAEQGGTPTQRLYRLGEVIAEATGPGSEEAAMRAWAQGDDAARAAIAEVDRMRLAYLTAVLSQIGLSNPEFARIVYGAELGLGMLGGTDSKAARESVSTLIAALVALQDA</sequence>
<dbReference type="SUPFAM" id="SSF46689">
    <property type="entry name" value="Homeodomain-like"/>
    <property type="match status" value="1"/>
</dbReference>
<comment type="caution">
    <text evidence="3">The sequence shown here is derived from an EMBL/GenBank/DDBJ whole genome shotgun (WGS) entry which is preliminary data.</text>
</comment>
<dbReference type="InterPro" id="IPR001647">
    <property type="entry name" value="HTH_TetR"/>
</dbReference>
<protein>
    <submittedName>
        <fullName evidence="3">TetR/AcrR family transcriptional regulator</fullName>
    </submittedName>
</protein>
<dbReference type="Pfam" id="PF00440">
    <property type="entry name" value="TetR_N"/>
    <property type="match status" value="1"/>
</dbReference>
<dbReference type="AlphaFoldDB" id="A0A5D0REE7"/>
<proteinExistence type="predicted"/>
<dbReference type="RefSeq" id="WP_148379313.1">
    <property type="nucleotide sequence ID" value="NZ_VSIY01000014.1"/>
</dbReference>
<gene>
    <name evidence="3" type="ORF">FVF75_14605</name>
</gene>
<dbReference type="Gene3D" id="1.10.357.10">
    <property type="entry name" value="Tetracycline Repressor, domain 2"/>
    <property type="match status" value="1"/>
</dbReference>
<organism evidence="3 4">
    <name type="scientific">Maritimibacter fusiformis</name>
    <dbReference type="NCBI Taxonomy" id="2603819"/>
    <lineage>
        <taxon>Bacteria</taxon>
        <taxon>Pseudomonadati</taxon>
        <taxon>Pseudomonadota</taxon>
        <taxon>Alphaproteobacteria</taxon>
        <taxon>Rhodobacterales</taxon>
        <taxon>Roseobacteraceae</taxon>
        <taxon>Maritimibacter</taxon>
    </lineage>
</organism>
<dbReference type="InterPro" id="IPR009057">
    <property type="entry name" value="Homeodomain-like_sf"/>
</dbReference>
<keyword evidence="4" id="KW-1185">Reference proteome</keyword>
<dbReference type="EMBL" id="VSIY01000014">
    <property type="protein sequence ID" value="TYB80060.1"/>
    <property type="molecule type" value="Genomic_DNA"/>
</dbReference>
<accession>A0A5D0REE7</accession>
<evidence type="ECO:0000256" key="1">
    <source>
        <dbReference type="ARBA" id="ARBA00023125"/>
    </source>
</evidence>
<keyword evidence="1" id="KW-0238">DNA-binding</keyword>